<dbReference type="Proteomes" id="UP001597012">
    <property type="component" value="Unassembled WGS sequence"/>
</dbReference>
<sequence>MTLKSTFNADLNKEQQLAVLLDAYYTKHLKHYNFERVRDKKKQFKGIDLVLTHKKTGNSYAVDEKAQLDYLNDDLPTFAFELSYKKAGILKKGWFYDPTKKTEFYSLITGIYTDAPNTYTSCKITLVNRAKLIAFLTNKGISETLLKNTAKTHETKHGKLKLKALSHSTEGYLYISSNNKAEKPVNLILRLDFLLQNGLAKRLI</sequence>
<proteinExistence type="predicted"/>
<organism evidence="1 2">
    <name type="scientific">Maribacter chungangensis</name>
    <dbReference type="NCBI Taxonomy" id="1069117"/>
    <lineage>
        <taxon>Bacteria</taxon>
        <taxon>Pseudomonadati</taxon>
        <taxon>Bacteroidota</taxon>
        <taxon>Flavobacteriia</taxon>
        <taxon>Flavobacteriales</taxon>
        <taxon>Flavobacteriaceae</taxon>
        <taxon>Maribacter</taxon>
    </lineage>
</organism>
<name>A0ABW3BBG6_9FLAO</name>
<dbReference type="EMBL" id="JBHTHY010000028">
    <property type="protein sequence ID" value="MFD0799679.1"/>
    <property type="molecule type" value="Genomic_DNA"/>
</dbReference>
<evidence type="ECO:0000313" key="2">
    <source>
        <dbReference type="Proteomes" id="UP001597012"/>
    </source>
</evidence>
<reference evidence="2" key="1">
    <citation type="journal article" date="2019" name="Int. J. Syst. Evol. Microbiol.">
        <title>The Global Catalogue of Microorganisms (GCM) 10K type strain sequencing project: providing services to taxonomists for standard genome sequencing and annotation.</title>
        <authorList>
            <consortium name="The Broad Institute Genomics Platform"/>
            <consortium name="The Broad Institute Genome Sequencing Center for Infectious Disease"/>
            <person name="Wu L."/>
            <person name="Ma J."/>
        </authorList>
    </citation>
    <scope>NUCLEOTIDE SEQUENCE [LARGE SCALE GENOMIC DNA]</scope>
    <source>
        <strain evidence="2">CCUG 61948</strain>
    </source>
</reference>
<keyword evidence="2" id="KW-1185">Reference proteome</keyword>
<comment type="caution">
    <text evidence="1">The sequence shown here is derived from an EMBL/GenBank/DDBJ whole genome shotgun (WGS) entry which is preliminary data.</text>
</comment>
<protein>
    <submittedName>
        <fullName evidence="1">Uncharacterized protein</fullName>
    </submittedName>
</protein>
<accession>A0ABW3BBG6</accession>
<evidence type="ECO:0000313" key="1">
    <source>
        <dbReference type="EMBL" id="MFD0799679.1"/>
    </source>
</evidence>
<dbReference type="RefSeq" id="WP_379936664.1">
    <property type="nucleotide sequence ID" value="NZ_JBHTHY010000028.1"/>
</dbReference>
<gene>
    <name evidence="1" type="ORF">ACFQZJ_19575</name>
</gene>